<evidence type="ECO:0000259" key="2">
    <source>
        <dbReference type="Pfam" id="PF00144"/>
    </source>
</evidence>
<feature type="signal peptide" evidence="1">
    <location>
        <begin position="1"/>
        <end position="19"/>
    </location>
</feature>
<dbReference type="EMBL" id="JBHSPH010000001">
    <property type="protein sequence ID" value="MFC5861452.1"/>
    <property type="molecule type" value="Genomic_DNA"/>
</dbReference>
<dbReference type="InterPro" id="IPR050491">
    <property type="entry name" value="AmpC-like"/>
</dbReference>
<keyword evidence="3" id="KW-0378">Hydrolase</keyword>
<evidence type="ECO:0000313" key="3">
    <source>
        <dbReference type="EMBL" id="MFC5861452.1"/>
    </source>
</evidence>
<proteinExistence type="predicted"/>
<evidence type="ECO:0000313" key="4">
    <source>
        <dbReference type="Proteomes" id="UP001596091"/>
    </source>
</evidence>
<protein>
    <submittedName>
        <fullName evidence="3">Serine hydrolase domain-containing protein</fullName>
        <ecNumber evidence="3">3.-.-.-</ecNumber>
    </submittedName>
</protein>
<comment type="caution">
    <text evidence="3">The sequence shown here is derived from an EMBL/GenBank/DDBJ whole genome shotgun (WGS) entry which is preliminary data.</text>
</comment>
<dbReference type="Gene3D" id="3.40.710.10">
    <property type="entry name" value="DD-peptidase/beta-lactamase superfamily"/>
    <property type="match status" value="1"/>
</dbReference>
<evidence type="ECO:0000256" key="1">
    <source>
        <dbReference type="SAM" id="SignalP"/>
    </source>
</evidence>
<gene>
    <name evidence="3" type="ORF">ACFPT7_04045</name>
</gene>
<dbReference type="PANTHER" id="PTHR46825">
    <property type="entry name" value="D-ALANYL-D-ALANINE-CARBOXYPEPTIDASE/ENDOPEPTIDASE AMPH"/>
    <property type="match status" value="1"/>
</dbReference>
<dbReference type="Proteomes" id="UP001596091">
    <property type="component" value="Unassembled WGS sequence"/>
</dbReference>
<organism evidence="3 4">
    <name type="scientific">Acidicapsa dinghuensis</name>
    <dbReference type="NCBI Taxonomy" id="2218256"/>
    <lineage>
        <taxon>Bacteria</taxon>
        <taxon>Pseudomonadati</taxon>
        <taxon>Acidobacteriota</taxon>
        <taxon>Terriglobia</taxon>
        <taxon>Terriglobales</taxon>
        <taxon>Acidobacteriaceae</taxon>
        <taxon>Acidicapsa</taxon>
    </lineage>
</organism>
<keyword evidence="1" id="KW-0732">Signal</keyword>
<dbReference type="GO" id="GO:0016787">
    <property type="term" value="F:hydrolase activity"/>
    <property type="evidence" value="ECO:0007669"/>
    <property type="project" value="UniProtKB-KW"/>
</dbReference>
<dbReference type="EC" id="3.-.-.-" evidence="3"/>
<feature type="chain" id="PRO_5045417899" evidence="1">
    <location>
        <begin position="20"/>
        <end position="395"/>
    </location>
</feature>
<dbReference type="InterPro" id="IPR001466">
    <property type="entry name" value="Beta-lactam-related"/>
</dbReference>
<name>A0ABW1EC89_9BACT</name>
<dbReference type="Pfam" id="PF00144">
    <property type="entry name" value="Beta-lactamase"/>
    <property type="match status" value="1"/>
</dbReference>
<keyword evidence="4" id="KW-1185">Reference proteome</keyword>
<feature type="domain" description="Beta-lactamase-related" evidence="2">
    <location>
        <begin position="37"/>
        <end position="381"/>
    </location>
</feature>
<dbReference type="InterPro" id="IPR012338">
    <property type="entry name" value="Beta-lactam/transpept-like"/>
</dbReference>
<sequence length="395" mass="44526">MVQLYVCLVLCSTAIAVQAQPHTQDQWLSYAQRAAIDRVFADYTHNDTPGYALAIIHDDRFAYARGYGMANLDDEIPITPETSFHLASVSKQFTAAAIALLVLDGKISLSDPVAKYIPEAAKYGDGLRIEHLVYMTSGLHEYTDLKRKSGMPWVSFYYFTRDEAIATSLAQDKLEFAPGTDWAYRNINYMLLTKIVEVVSHEPFAQFMRERIFLPLGMTQTLIDDDTTEVIPHRATGYAERSNPRVAKELADVGVLIHPDRGRPTDRWVRLVRVSPHFGGSGVFSTLDDLLLWDRNWYTGTIGGAKFTALMNTRKKFQHDKDDDALGLVWRSFYATSPDQYNALDYSGGDTDTSTYMVRFPERHITVICLANMPLGDAEGHAHQVMDLLHAWGKL</sequence>
<dbReference type="PANTHER" id="PTHR46825:SF9">
    <property type="entry name" value="BETA-LACTAMASE-RELATED DOMAIN-CONTAINING PROTEIN"/>
    <property type="match status" value="1"/>
</dbReference>
<reference evidence="4" key="1">
    <citation type="journal article" date="2019" name="Int. J. Syst. Evol. Microbiol.">
        <title>The Global Catalogue of Microorganisms (GCM) 10K type strain sequencing project: providing services to taxonomists for standard genome sequencing and annotation.</title>
        <authorList>
            <consortium name="The Broad Institute Genomics Platform"/>
            <consortium name="The Broad Institute Genome Sequencing Center for Infectious Disease"/>
            <person name="Wu L."/>
            <person name="Ma J."/>
        </authorList>
    </citation>
    <scope>NUCLEOTIDE SEQUENCE [LARGE SCALE GENOMIC DNA]</scope>
    <source>
        <strain evidence="4">JCM 4087</strain>
    </source>
</reference>
<accession>A0ABW1EC89</accession>
<dbReference type="SUPFAM" id="SSF56601">
    <property type="entry name" value="beta-lactamase/transpeptidase-like"/>
    <property type="match status" value="1"/>
</dbReference>
<dbReference type="RefSeq" id="WP_263333662.1">
    <property type="nucleotide sequence ID" value="NZ_JAGSYH010000002.1"/>
</dbReference>